<keyword evidence="4" id="KW-1185">Reference proteome</keyword>
<keyword evidence="3" id="KW-0449">Lipoprotein</keyword>
<gene>
    <name evidence="3" type="ORF">AMYX_06770</name>
</gene>
<name>A0A7I9VHR1_9BACT</name>
<proteinExistence type="predicted"/>
<dbReference type="AlphaFoldDB" id="A0A7I9VHR1"/>
<dbReference type="EMBL" id="BJTG01000002">
    <property type="protein sequence ID" value="GEJ55936.1"/>
    <property type="molecule type" value="Genomic_DNA"/>
</dbReference>
<feature type="signal peptide" evidence="1">
    <location>
        <begin position="1"/>
        <end position="18"/>
    </location>
</feature>
<comment type="caution">
    <text evidence="3">The sequence shown here is derived from an EMBL/GenBank/DDBJ whole genome shotgun (WGS) entry which is preliminary data.</text>
</comment>
<dbReference type="Proteomes" id="UP000503640">
    <property type="component" value="Unassembled WGS sequence"/>
</dbReference>
<sequence>MTLRSSVRMALTAAVVLAASGCASVPMAPKERDDGAKTFATRSGMANLYIYRSSSLGTAVKFPVVLDGKMMGELPGKTFILAPVAPGPHTVYVSAENSESVAVDAQPGTNHYVRVSPAIGWLSARVGVAIVSDEKEARNEVVECSLIQGMP</sequence>
<dbReference type="PROSITE" id="PS51257">
    <property type="entry name" value="PROKAR_LIPOPROTEIN"/>
    <property type="match status" value="1"/>
</dbReference>
<organism evidence="3 4">
    <name type="scientific">Anaeromyxobacter diazotrophicus</name>
    <dbReference type="NCBI Taxonomy" id="2590199"/>
    <lineage>
        <taxon>Bacteria</taxon>
        <taxon>Pseudomonadati</taxon>
        <taxon>Myxococcota</taxon>
        <taxon>Myxococcia</taxon>
        <taxon>Myxococcales</taxon>
        <taxon>Cystobacterineae</taxon>
        <taxon>Anaeromyxobacteraceae</taxon>
        <taxon>Anaeromyxobacter</taxon>
    </lineage>
</organism>
<feature type="chain" id="PRO_5029526936" evidence="1">
    <location>
        <begin position="19"/>
        <end position="151"/>
    </location>
</feature>
<keyword evidence="1" id="KW-0732">Signal</keyword>
<evidence type="ECO:0000313" key="3">
    <source>
        <dbReference type="EMBL" id="GEJ55936.1"/>
    </source>
</evidence>
<dbReference type="InterPro" id="IPR022548">
    <property type="entry name" value="DUF2846"/>
</dbReference>
<evidence type="ECO:0000313" key="4">
    <source>
        <dbReference type="Proteomes" id="UP000503640"/>
    </source>
</evidence>
<reference evidence="4" key="1">
    <citation type="journal article" date="2020" name="Appl. Environ. Microbiol.">
        <title>Diazotrophic Anaeromyxobacter Isolates from Soils.</title>
        <authorList>
            <person name="Masuda Y."/>
            <person name="Yamanaka H."/>
            <person name="Xu Z.X."/>
            <person name="Shiratori Y."/>
            <person name="Aono T."/>
            <person name="Amachi S."/>
            <person name="Senoo K."/>
            <person name="Itoh H."/>
        </authorList>
    </citation>
    <scope>NUCLEOTIDE SEQUENCE [LARGE SCALE GENOMIC DNA]</scope>
    <source>
        <strain evidence="4">R267</strain>
    </source>
</reference>
<feature type="domain" description="DUF2846" evidence="2">
    <location>
        <begin position="43"/>
        <end position="116"/>
    </location>
</feature>
<protein>
    <submittedName>
        <fullName evidence="3">Lipoprotein</fullName>
    </submittedName>
</protein>
<evidence type="ECO:0000259" key="2">
    <source>
        <dbReference type="Pfam" id="PF11008"/>
    </source>
</evidence>
<evidence type="ECO:0000256" key="1">
    <source>
        <dbReference type="SAM" id="SignalP"/>
    </source>
</evidence>
<accession>A0A7I9VHR1</accession>
<dbReference type="Pfam" id="PF11008">
    <property type="entry name" value="DUF2846"/>
    <property type="match status" value="1"/>
</dbReference>